<dbReference type="FunCoup" id="A0A2V0NKH0">
    <property type="interactions" value="934"/>
</dbReference>
<dbReference type="AlphaFoldDB" id="A0A2V0NKH0"/>
<evidence type="ECO:0000256" key="4">
    <source>
        <dbReference type="ARBA" id="ARBA00022737"/>
    </source>
</evidence>
<dbReference type="PANTHER" id="PTHR22702">
    <property type="entry name" value="PROTEASE-ASSOCIATED DOMAIN-CONTAINING PROTEIN"/>
    <property type="match status" value="1"/>
</dbReference>
<dbReference type="GO" id="GO:0016020">
    <property type="term" value="C:membrane"/>
    <property type="evidence" value="ECO:0007669"/>
    <property type="project" value="UniProtKB-SubCell"/>
</dbReference>
<evidence type="ECO:0000256" key="3">
    <source>
        <dbReference type="ARBA" id="ARBA00022729"/>
    </source>
</evidence>
<accession>A0A2V0NKH0</accession>
<dbReference type="Gene3D" id="3.50.30.30">
    <property type="match status" value="1"/>
</dbReference>
<feature type="domain" description="PA" evidence="11">
    <location>
        <begin position="89"/>
        <end position="182"/>
    </location>
</feature>
<dbReference type="STRING" id="307507.A0A2V0NKH0"/>
<keyword evidence="5" id="KW-1133">Transmembrane helix</keyword>
<dbReference type="Proteomes" id="UP000247498">
    <property type="component" value="Unassembled WGS sequence"/>
</dbReference>
<evidence type="ECO:0000259" key="12">
    <source>
        <dbReference type="Pfam" id="PF25011"/>
    </source>
</evidence>
<keyword evidence="14" id="KW-1185">Reference proteome</keyword>
<evidence type="ECO:0000259" key="11">
    <source>
        <dbReference type="Pfam" id="PF02225"/>
    </source>
</evidence>
<evidence type="ECO:0000256" key="1">
    <source>
        <dbReference type="ARBA" id="ARBA00004479"/>
    </source>
</evidence>
<evidence type="ECO:0000256" key="8">
    <source>
        <dbReference type="ARBA" id="ARBA00037847"/>
    </source>
</evidence>
<dbReference type="InParanoid" id="A0A2V0NKH0"/>
<evidence type="ECO:0000256" key="10">
    <source>
        <dbReference type="SAM" id="SignalP"/>
    </source>
</evidence>
<reference evidence="13 14" key="1">
    <citation type="journal article" date="2018" name="Sci. Rep.">
        <title>Raphidocelis subcapitata (=Pseudokirchneriella subcapitata) provides an insight into genome evolution and environmental adaptations in the Sphaeropleales.</title>
        <authorList>
            <person name="Suzuki S."/>
            <person name="Yamaguchi H."/>
            <person name="Nakajima N."/>
            <person name="Kawachi M."/>
        </authorList>
    </citation>
    <scope>NUCLEOTIDE SEQUENCE [LARGE SCALE GENOMIC DNA]</scope>
    <source>
        <strain evidence="13 14">NIES-35</strain>
    </source>
</reference>
<protein>
    <submittedName>
        <fullName evidence="13">Vacuolar-sorting receptor-like protein</fullName>
    </submittedName>
</protein>
<comment type="caution">
    <text evidence="13">The sequence shown here is derived from an EMBL/GenBank/DDBJ whole genome shotgun (WGS) entry which is preliminary data.</text>
</comment>
<feature type="signal peptide" evidence="10">
    <location>
        <begin position="1"/>
        <end position="21"/>
    </location>
</feature>
<keyword evidence="2" id="KW-0812">Transmembrane</keyword>
<dbReference type="Pfam" id="PF25011">
    <property type="entry name" value="VSR_TRX"/>
    <property type="match status" value="1"/>
</dbReference>
<dbReference type="OrthoDB" id="10045365at2759"/>
<feature type="compositionally biased region" description="Low complexity" evidence="9">
    <location>
        <begin position="720"/>
        <end position="730"/>
    </location>
</feature>
<proteinExistence type="predicted"/>
<feature type="domain" description="Vacuolar sorting receptor thioredoxin-like" evidence="12">
    <location>
        <begin position="208"/>
        <end position="427"/>
    </location>
</feature>
<evidence type="ECO:0000256" key="9">
    <source>
        <dbReference type="SAM" id="MobiDB-lite"/>
    </source>
</evidence>
<organism evidence="13 14">
    <name type="scientific">Raphidocelis subcapitata</name>
    <dbReference type="NCBI Taxonomy" id="307507"/>
    <lineage>
        <taxon>Eukaryota</taxon>
        <taxon>Viridiplantae</taxon>
        <taxon>Chlorophyta</taxon>
        <taxon>core chlorophytes</taxon>
        <taxon>Chlorophyceae</taxon>
        <taxon>CS clade</taxon>
        <taxon>Sphaeropleales</taxon>
        <taxon>Selenastraceae</taxon>
        <taxon>Raphidocelis</taxon>
    </lineage>
</organism>
<evidence type="ECO:0000313" key="13">
    <source>
        <dbReference type="EMBL" id="GBF87811.1"/>
    </source>
</evidence>
<keyword evidence="6" id="KW-0472">Membrane</keyword>
<name>A0A2V0NKH0_9CHLO</name>
<comment type="subcellular location">
    <subcellularLocation>
        <location evidence="8">Endomembrane system</location>
        <topology evidence="8">Single-pass membrane protein</topology>
    </subcellularLocation>
    <subcellularLocation>
        <location evidence="1">Membrane</location>
        <topology evidence="1">Single-pass type I membrane protein</topology>
    </subcellularLocation>
</comment>
<dbReference type="Pfam" id="PF02225">
    <property type="entry name" value="PA"/>
    <property type="match status" value="1"/>
</dbReference>
<evidence type="ECO:0000256" key="5">
    <source>
        <dbReference type="ARBA" id="ARBA00022989"/>
    </source>
</evidence>
<keyword evidence="3 10" id="KW-0732">Signal</keyword>
<keyword evidence="7" id="KW-0325">Glycoprotein</keyword>
<evidence type="ECO:0000313" key="14">
    <source>
        <dbReference type="Proteomes" id="UP000247498"/>
    </source>
</evidence>
<dbReference type="InterPro" id="IPR056858">
    <property type="entry name" value="VSR_TRX"/>
</dbReference>
<dbReference type="PANTHER" id="PTHR22702:SF1">
    <property type="entry name" value="PROTEASE-ASSOCIATED DOMAIN-CONTAINING PROTEIN 1"/>
    <property type="match status" value="1"/>
</dbReference>
<sequence>MRPALILGLCVALAVGTPALGAFNVEKGNGAVVAPAAGRRRFDVALADFGKPRYGALLTGQLVYPSEDAAFGTPARCGDVGCNFGCSPFNESSPPLSLPRAPGRRFVMLLDRGPRGDASRPCYFLSKALHAQAAGADALLVVNDGPGDLSTAVPPRDEGAARALAGLTISAGLISQEDGAALKELLRRGAPVAVALNWTDVLPRSSKVTWEFWTNSNDECGRVCDEQREFIKGFKSAARSLQVKGLVDFTPHYLVWVCQPGSSQEDCNSQCIRGGRYCCPDPDDNIHEGYSGADVLKMNIRSLCFAKVSKDRGEPWLWWQYADRFGEECRMNNGLYGPDCAQKVFDAVAGPNVGGPEGRAAWLACIETGSDYSDSPIPLLDAELAAQVGSDDDSSDGGTVAILPTVRVAGRQYRGGLSPGSVLRALCAAFPAGGEPSVCNEAWVSEDECREGAEGWLACKSGENSAQGRTRCINTFRGFDCDCGPGHMRVTDAVTGDQSCSAVNECLSSAVAWTREGCSCERCVCSHVPGGFNCSGPIPDYCTAEHDYGGCWRGSFGGRLHHACADNMRLYRYAAQNGRMDDGTRPFVCRCPPCFRATPSGGCEPACDPSACDASLGACLPGAPPAQPAPPPRGGGGGGGAGLGAALLVAAVAAAAVCGASNWHARQQLQREVRSILEDYVPLAGAPLADPNDPGDPSASTPTSWGGSRSGSYGRGGCSNSGSGSPAAHC</sequence>
<dbReference type="InterPro" id="IPR003137">
    <property type="entry name" value="PA_domain"/>
</dbReference>
<evidence type="ECO:0000256" key="7">
    <source>
        <dbReference type="ARBA" id="ARBA00023180"/>
    </source>
</evidence>
<feature type="region of interest" description="Disordered" evidence="9">
    <location>
        <begin position="685"/>
        <end position="730"/>
    </location>
</feature>
<evidence type="ECO:0000256" key="6">
    <source>
        <dbReference type="ARBA" id="ARBA00023136"/>
    </source>
</evidence>
<feature type="chain" id="PRO_5015960337" evidence="10">
    <location>
        <begin position="22"/>
        <end position="730"/>
    </location>
</feature>
<evidence type="ECO:0000256" key="2">
    <source>
        <dbReference type="ARBA" id="ARBA00022692"/>
    </source>
</evidence>
<dbReference type="GO" id="GO:0012505">
    <property type="term" value="C:endomembrane system"/>
    <property type="evidence" value="ECO:0007669"/>
    <property type="project" value="UniProtKB-SubCell"/>
</dbReference>
<keyword evidence="4" id="KW-0677">Repeat</keyword>
<keyword evidence="13" id="KW-0675">Receptor</keyword>
<dbReference type="EMBL" id="BDRX01000002">
    <property type="protein sequence ID" value="GBF87811.1"/>
    <property type="molecule type" value="Genomic_DNA"/>
</dbReference>
<gene>
    <name evidence="13" type="ORF">Rsub_00522</name>
</gene>